<name>A0AAV5W0I4_9BILA</name>
<evidence type="ECO:0000313" key="1">
    <source>
        <dbReference type="EMBL" id="GMT25601.1"/>
    </source>
</evidence>
<feature type="non-terminal residue" evidence="2">
    <location>
        <position position="1"/>
    </location>
</feature>
<dbReference type="EMBL" id="BTSY01000004">
    <property type="protein sequence ID" value="GMT25606.1"/>
    <property type="molecule type" value="Genomic_DNA"/>
</dbReference>
<evidence type="ECO:0000313" key="2">
    <source>
        <dbReference type="EMBL" id="GMT25606.1"/>
    </source>
</evidence>
<dbReference type="EMBL" id="BTSY01000004">
    <property type="protein sequence ID" value="GMT25601.1"/>
    <property type="molecule type" value="Genomic_DNA"/>
</dbReference>
<evidence type="ECO:0008006" key="4">
    <source>
        <dbReference type="Google" id="ProtNLM"/>
    </source>
</evidence>
<proteinExistence type="predicted"/>
<organism evidence="2 3">
    <name type="scientific">Pristionchus fissidentatus</name>
    <dbReference type="NCBI Taxonomy" id="1538716"/>
    <lineage>
        <taxon>Eukaryota</taxon>
        <taxon>Metazoa</taxon>
        <taxon>Ecdysozoa</taxon>
        <taxon>Nematoda</taxon>
        <taxon>Chromadorea</taxon>
        <taxon>Rhabditida</taxon>
        <taxon>Rhabditina</taxon>
        <taxon>Diplogasteromorpha</taxon>
        <taxon>Diplogasteroidea</taxon>
        <taxon>Neodiplogasteridae</taxon>
        <taxon>Pristionchus</taxon>
    </lineage>
</organism>
<feature type="non-terminal residue" evidence="2">
    <location>
        <position position="77"/>
    </location>
</feature>
<accession>A0AAV5W0I4</accession>
<evidence type="ECO:0000313" key="3">
    <source>
        <dbReference type="Proteomes" id="UP001432322"/>
    </source>
</evidence>
<dbReference type="Proteomes" id="UP001432322">
    <property type="component" value="Unassembled WGS sequence"/>
</dbReference>
<sequence length="77" mass="9609">DSIQQRELSVDSIPTRISWFDDHYFSELLNQLTIFRLETDQILRENFRFAEWENFHSLFQGFSHFLIVQFRHFFHFH</sequence>
<dbReference type="AlphaFoldDB" id="A0AAV5W0I4"/>
<protein>
    <recommendedName>
        <fullName evidence="4">Maturase K</fullName>
    </recommendedName>
</protein>
<comment type="caution">
    <text evidence="2">The sequence shown here is derived from an EMBL/GenBank/DDBJ whole genome shotgun (WGS) entry which is preliminary data.</text>
</comment>
<gene>
    <name evidence="1" type="ORF">PFISCL1PPCAC_16898</name>
    <name evidence="2" type="ORF">PFISCL1PPCAC_16903</name>
</gene>
<keyword evidence="3" id="KW-1185">Reference proteome</keyword>
<reference evidence="2" key="1">
    <citation type="submission" date="2023-10" db="EMBL/GenBank/DDBJ databases">
        <title>Genome assembly of Pristionchus species.</title>
        <authorList>
            <person name="Yoshida K."/>
            <person name="Sommer R.J."/>
        </authorList>
    </citation>
    <scope>NUCLEOTIDE SEQUENCE</scope>
    <source>
        <strain evidence="2">RS5133</strain>
    </source>
</reference>